<name>A0ABV6EEI0_9GAMM</name>
<proteinExistence type="predicted"/>
<dbReference type="RefSeq" id="WP_380675916.1">
    <property type="nucleotide sequence ID" value="NZ_CP173186.1"/>
</dbReference>
<comment type="caution">
    <text evidence="1">The sequence shown here is derived from an EMBL/GenBank/DDBJ whole genome shotgun (WGS) entry which is preliminary data.</text>
</comment>
<accession>A0ABV6EEI0</accession>
<organism evidence="1 2">
    <name type="scientific">Serratia aquatilis</name>
    <dbReference type="NCBI Taxonomy" id="1737515"/>
    <lineage>
        <taxon>Bacteria</taxon>
        <taxon>Pseudomonadati</taxon>
        <taxon>Pseudomonadota</taxon>
        <taxon>Gammaproteobacteria</taxon>
        <taxon>Enterobacterales</taxon>
        <taxon>Yersiniaceae</taxon>
        <taxon>Serratia</taxon>
    </lineage>
</organism>
<sequence length="132" mass="14252">MARNIEIDINHVIYCGVTAPAKDQVEMLQIASRSGLLPAISDTVTKMGLVASLAAVDATSFNRLKVLCLTNGKIVRQSDNVPVAENLFQDDAHNFLMLIGRVLKENIGPFWQLSSSEGADEGPNSEAVQAQK</sequence>
<keyword evidence="2" id="KW-1185">Reference proteome</keyword>
<dbReference type="Pfam" id="PF21822">
    <property type="entry name" value="Phage_TAC_15"/>
    <property type="match status" value="1"/>
</dbReference>
<dbReference type="EMBL" id="JBHLXG010000010">
    <property type="protein sequence ID" value="MFC0227402.1"/>
    <property type="molecule type" value="Genomic_DNA"/>
</dbReference>
<reference evidence="1 2" key="1">
    <citation type="submission" date="2024-09" db="EMBL/GenBank/DDBJ databases">
        <authorList>
            <person name="Sun Q."/>
            <person name="Mori K."/>
        </authorList>
    </citation>
    <scope>NUCLEOTIDE SEQUENCE [LARGE SCALE GENOMIC DNA]</scope>
    <source>
        <strain evidence="1 2">CCM 8626</strain>
    </source>
</reference>
<dbReference type="Proteomes" id="UP001589792">
    <property type="component" value="Unassembled WGS sequence"/>
</dbReference>
<gene>
    <name evidence="1" type="ORF">ACFFJ3_12940</name>
</gene>
<evidence type="ECO:0000313" key="2">
    <source>
        <dbReference type="Proteomes" id="UP001589792"/>
    </source>
</evidence>
<dbReference type="InterPro" id="IPR049156">
    <property type="entry name" value="Phage_chap_TAC_15-like"/>
</dbReference>
<protein>
    <submittedName>
        <fullName evidence="1">Phage tail assembly chaperone</fullName>
    </submittedName>
</protein>
<evidence type="ECO:0000313" key="1">
    <source>
        <dbReference type="EMBL" id="MFC0227402.1"/>
    </source>
</evidence>